<dbReference type="PANTHER" id="PTHR35400:SF3">
    <property type="entry name" value="SLL1072 PROTEIN"/>
    <property type="match status" value="1"/>
</dbReference>
<organism evidence="2 3">
    <name type="scientific">Streptomyces enissocaesilis</name>
    <dbReference type="NCBI Taxonomy" id="332589"/>
    <lineage>
        <taxon>Bacteria</taxon>
        <taxon>Bacillati</taxon>
        <taxon>Actinomycetota</taxon>
        <taxon>Actinomycetes</taxon>
        <taxon>Kitasatosporales</taxon>
        <taxon>Streptomycetaceae</taxon>
        <taxon>Streptomyces</taxon>
        <taxon>Streptomyces rochei group</taxon>
    </lineage>
</organism>
<dbReference type="GO" id="GO:0004519">
    <property type="term" value="F:endonuclease activity"/>
    <property type="evidence" value="ECO:0007669"/>
    <property type="project" value="UniProtKB-KW"/>
</dbReference>
<keyword evidence="3" id="KW-1185">Reference proteome</keyword>
<evidence type="ECO:0000259" key="1">
    <source>
        <dbReference type="Pfam" id="PF05685"/>
    </source>
</evidence>
<dbReference type="CDD" id="cd06260">
    <property type="entry name" value="DUF820-like"/>
    <property type="match status" value="1"/>
</dbReference>
<evidence type="ECO:0000313" key="2">
    <source>
        <dbReference type="EMBL" id="GAA2970490.1"/>
    </source>
</evidence>
<keyword evidence="2" id="KW-0378">Hydrolase</keyword>
<keyword evidence="2" id="KW-0255">Endonuclease</keyword>
<evidence type="ECO:0000313" key="3">
    <source>
        <dbReference type="Proteomes" id="UP001500403"/>
    </source>
</evidence>
<name>A0ABP6K7Q9_9ACTN</name>
<dbReference type="InterPro" id="IPR011335">
    <property type="entry name" value="Restrct_endonuc-II-like"/>
</dbReference>
<comment type="caution">
    <text evidence="2">The sequence shown here is derived from an EMBL/GenBank/DDBJ whole genome shotgun (WGS) entry which is preliminary data.</text>
</comment>
<dbReference type="RefSeq" id="WP_344500205.1">
    <property type="nucleotide sequence ID" value="NZ_BAAAUD010000097.1"/>
</dbReference>
<reference evidence="3" key="1">
    <citation type="journal article" date="2019" name="Int. J. Syst. Evol. Microbiol.">
        <title>The Global Catalogue of Microorganisms (GCM) 10K type strain sequencing project: providing services to taxonomists for standard genome sequencing and annotation.</title>
        <authorList>
            <consortium name="The Broad Institute Genomics Platform"/>
            <consortium name="The Broad Institute Genome Sequencing Center for Infectious Disease"/>
            <person name="Wu L."/>
            <person name="Ma J."/>
        </authorList>
    </citation>
    <scope>NUCLEOTIDE SEQUENCE [LARGE SCALE GENOMIC DNA]</scope>
    <source>
        <strain evidence="3">JCM 9088</strain>
    </source>
</reference>
<keyword evidence="2" id="KW-0540">Nuclease</keyword>
<dbReference type="InterPro" id="IPR012296">
    <property type="entry name" value="Nuclease_put_TT1808"/>
</dbReference>
<proteinExistence type="predicted"/>
<accession>A0ABP6K7Q9</accession>
<dbReference type="SUPFAM" id="SSF52980">
    <property type="entry name" value="Restriction endonuclease-like"/>
    <property type="match status" value="1"/>
</dbReference>
<dbReference type="Proteomes" id="UP001500403">
    <property type="component" value="Unassembled WGS sequence"/>
</dbReference>
<dbReference type="PANTHER" id="PTHR35400">
    <property type="entry name" value="SLR1083 PROTEIN"/>
    <property type="match status" value="1"/>
</dbReference>
<protein>
    <submittedName>
        <fullName evidence="2">Uma2 family endonuclease</fullName>
    </submittedName>
</protein>
<gene>
    <name evidence="2" type="ORF">GCM10010446_64290</name>
</gene>
<feature type="domain" description="Putative restriction endonuclease" evidence="1">
    <location>
        <begin position="45"/>
        <end position="214"/>
    </location>
</feature>
<dbReference type="Gene3D" id="3.90.1570.10">
    <property type="entry name" value="tt1808, chain A"/>
    <property type="match status" value="1"/>
</dbReference>
<dbReference type="EMBL" id="BAAAUD010000097">
    <property type="protein sequence ID" value="GAA2970490.1"/>
    <property type="molecule type" value="Genomic_DNA"/>
</dbReference>
<dbReference type="InterPro" id="IPR008538">
    <property type="entry name" value="Uma2"/>
</dbReference>
<dbReference type="Pfam" id="PF05685">
    <property type="entry name" value="Uma2"/>
    <property type="match status" value="1"/>
</dbReference>
<sequence>MTPSTAERPEMSIEDFEELARVAPRNVKLEFVGGRLLVKHGPIDVEDFEELARKAPETVTLELINGKLRVKPVPDGDHGAIFMWLLRQCMQHRPDLDLHPEQGLVIDTYRKGRARPDGVLAPIGHFAGQGEWAVPKGVLMVAEVTSHDFDTDRRDRVEKRDGYATDGIPVYLLIDRDACALTVFSEPEGGTYKQHPSYPYGATVTLPDPVGITLETERLKDFAH</sequence>